<reference evidence="1" key="1">
    <citation type="submission" date="2023-08" db="EMBL/GenBank/DDBJ databases">
        <title>Draft sequence of the Babesia gibsoni genome.</title>
        <authorList>
            <person name="Yamagishi J.Y."/>
            <person name="Xuan X.X."/>
        </authorList>
    </citation>
    <scope>NUCLEOTIDE SEQUENCE</scope>
    <source>
        <strain evidence="1">Azabu</strain>
    </source>
</reference>
<evidence type="ECO:0000313" key="2">
    <source>
        <dbReference type="Proteomes" id="UP001230268"/>
    </source>
</evidence>
<evidence type="ECO:0000313" key="1">
    <source>
        <dbReference type="EMBL" id="KAK1444989.1"/>
    </source>
</evidence>
<dbReference type="Proteomes" id="UP001230268">
    <property type="component" value="Unassembled WGS sequence"/>
</dbReference>
<protein>
    <submittedName>
        <fullName evidence="1">Uncharacterized protein</fullName>
    </submittedName>
</protein>
<dbReference type="EMBL" id="JAVEPI010000001">
    <property type="protein sequence ID" value="KAK1444989.1"/>
    <property type="molecule type" value="Genomic_DNA"/>
</dbReference>
<accession>A0AAD8UWI9</accession>
<dbReference type="AlphaFoldDB" id="A0AAD8UWI9"/>
<comment type="caution">
    <text evidence="1">The sequence shown here is derived from an EMBL/GenBank/DDBJ whole genome shotgun (WGS) entry which is preliminary data.</text>
</comment>
<organism evidence="1 2">
    <name type="scientific">Babesia gibsoni</name>
    <dbReference type="NCBI Taxonomy" id="33632"/>
    <lineage>
        <taxon>Eukaryota</taxon>
        <taxon>Sar</taxon>
        <taxon>Alveolata</taxon>
        <taxon>Apicomplexa</taxon>
        <taxon>Aconoidasida</taxon>
        <taxon>Piroplasmida</taxon>
        <taxon>Babesiidae</taxon>
        <taxon>Babesia</taxon>
    </lineage>
</organism>
<name>A0AAD8UWI9_BABGI</name>
<proteinExistence type="predicted"/>
<sequence>MGARNRDDLRQALSLRLGSLVHDADIANCRASFNGCSAVYPTSQLYSFFNLSGVDLSNAEKVTAILDRDLLESIRLLESTEPADLRLVEIYPLMRRIVIIMEGFLNYVGKSMRFEGTMPHNYVLPLLTVYDVLDGLYDDTFGSHIGNESLIRDLSSIFNDVKRGLDSILISISGFVNLMVPIISNSFETQQEESLEYVVAVFTFGALQRISAHFLLLAVADRGLNGSVKPSQESQGQLLELSAEDISDENMYRVDFLCKETLCKSLVKPLTEFYMAYSWQEDIVEPILSMLNHTFLLSPKIIAAKVALSDIVVSTTLGFLSKTPGDFNPPLKTLQKMARFGQHLINMFVERVEDLNKALWSYFEMQLMHVLKVQSPCSTNASGTPRLTVTSVFDNRANGHSLPISPSFAPPSRSLSTMLSATELQNRFTDFLSFVEYHSKRYGELFDVLFEVTNMECGVPLVECLSKLFAHFSALVQLGDALLYITKRSPKAEILENFKHTITSMWTLLRAFGKRVPFDLLKACFYNLGSDIHSRNVAAQISCFNVAIQDIAALKDAYNTHHQRYNDCVDMLRSLLKGCSNTCSTCVSYRQSKPQRFSTQFLTVPSSFIGRWFVMETLVGASSERKGLLDAFAEWCHSSQVEEYMLARYMCRLLSRLAKADKHFMSSARYVLDILLGLCLHSENKGLGVKTVLRPFSPSRRNMFRCLSVFLENGVFTEWILKTVVLPCTCVVTNDVAKFTNNFPSENVQNIQNTFECYFSKSNRQCRCLTAPIANEHISASHFLHLLEALPWHCYVSTNEDSSSLMFRHVLVVLCGMLGKLVQFLHANKNSGDIQSRFAIFVLAAKVASVLVASGNFGRKNNQVVLILKLYSLLGNQKICMPEEAGLYLSLILQALCVFHSIFDHVPVKDQLMKLHNGFLALLQSKIHNYPHLLLRYELYKDIPSALIGQLSGYFPNLLRQSKCSGHYLWSLYNFKVWMVCDDYKIDREEVKQQYIEQSLNTQDEPPEFRITLNTAFILSCRIASLSRGVSIHSLVEHGSCVGIYGKQ</sequence>
<gene>
    <name evidence="1" type="ORF">BgAZ_108950</name>
</gene>
<keyword evidence="2" id="KW-1185">Reference proteome</keyword>